<gene>
    <name evidence="1" type="ORF">JOE61_002526</name>
</gene>
<dbReference type="RefSeq" id="WP_193668149.1">
    <property type="nucleotide sequence ID" value="NZ_JACDTV010000004.1"/>
</dbReference>
<accession>A0ABS2MC69</accession>
<comment type="caution">
    <text evidence="1">The sequence shown here is derived from an EMBL/GenBank/DDBJ whole genome shotgun (WGS) entry which is preliminary data.</text>
</comment>
<organism evidence="1 2">
    <name type="scientific">Nocardioides salarius</name>
    <dbReference type="NCBI Taxonomy" id="374513"/>
    <lineage>
        <taxon>Bacteria</taxon>
        <taxon>Bacillati</taxon>
        <taxon>Actinomycetota</taxon>
        <taxon>Actinomycetes</taxon>
        <taxon>Propionibacteriales</taxon>
        <taxon>Nocardioidaceae</taxon>
        <taxon>Nocardioides</taxon>
    </lineage>
</organism>
<evidence type="ECO:0000313" key="1">
    <source>
        <dbReference type="EMBL" id="MBM7508712.1"/>
    </source>
</evidence>
<evidence type="ECO:0000313" key="2">
    <source>
        <dbReference type="Proteomes" id="UP000732378"/>
    </source>
</evidence>
<sequence>MQLDPDDLLESLIEKLGAKVTAFMVGRDVSTLSRWGSKGVPSNDDALRPLLVAFQIVNMLETVEAAPTIRAWFIGMNPQLDDESPAEAVREGRHREVMAAARAFMTGG</sequence>
<dbReference type="Proteomes" id="UP000732378">
    <property type="component" value="Unassembled WGS sequence"/>
</dbReference>
<proteinExistence type="predicted"/>
<protein>
    <recommendedName>
        <fullName evidence="3">XRE family transcriptional regulator</fullName>
    </recommendedName>
</protein>
<reference evidence="1 2" key="1">
    <citation type="submission" date="2021-01" db="EMBL/GenBank/DDBJ databases">
        <title>Sequencing the genomes of 1000 actinobacteria strains.</title>
        <authorList>
            <person name="Klenk H.-P."/>
        </authorList>
    </citation>
    <scope>NUCLEOTIDE SEQUENCE [LARGE SCALE GENOMIC DNA]</scope>
    <source>
        <strain evidence="1 2">DSM 18239</strain>
    </source>
</reference>
<evidence type="ECO:0008006" key="3">
    <source>
        <dbReference type="Google" id="ProtNLM"/>
    </source>
</evidence>
<keyword evidence="2" id="KW-1185">Reference proteome</keyword>
<dbReference type="EMBL" id="JAFBBZ010000001">
    <property type="protein sequence ID" value="MBM7508712.1"/>
    <property type="molecule type" value="Genomic_DNA"/>
</dbReference>
<name>A0ABS2MC69_9ACTN</name>